<dbReference type="EMBL" id="JAIZAY010000006">
    <property type="protein sequence ID" value="KAJ8040620.1"/>
    <property type="molecule type" value="Genomic_DNA"/>
</dbReference>
<keyword evidence="3" id="KW-0433">Leucine-rich repeat</keyword>
<dbReference type="InterPro" id="IPR039631">
    <property type="entry name" value="LRRC42"/>
</dbReference>
<keyword evidence="4" id="KW-0677">Repeat</keyword>
<feature type="region of interest" description="Disordered" evidence="5">
    <location>
        <begin position="1"/>
        <end position="23"/>
    </location>
</feature>
<dbReference type="OrthoDB" id="120976at2759"/>
<dbReference type="PANTHER" id="PTHR31994">
    <property type="entry name" value="LEUCINE-RICH REPEAT-CONTAINING PROTEIN 42"/>
    <property type="match status" value="1"/>
</dbReference>
<dbReference type="PANTHER" id="PTHR31994:SF3">
    <property type="entry name" value="LEUCINE-RICH REPEAT-CONTAINING PROTEIN 42"/>
    <property type="match status" value="1"/>
</dbReference>
<evidence type="ECO:0000256" key="2">
    <source>
        <dbReference type="ARBA" id="ARBA00014198"/>
    </source>
</evidence>
<proteinExistence type="inferred from homology"/>
<reference evidence="6" key="1">
    <citation type="submission" date="2021-10" db="EMBL/GenBank/DDBJ databases">
        <title>Tropical sea cucumber genome reveals ecological adaptation and Cuvierian tubules defense mechanism.</title>
        <authorList>
            <person name="Chen T."/>
        </authorList>
    </citation>
    <scope>NUCLEOTIDE SEQUENCE</scope>
    <source>
        <strain evidence="6">Nanhai2018</strain>
        <tissue evidence="6">Muscle</tissue>
    </source>
</reference>
<evidence type="ECO:0000256" key="3">
    <source>
        <dbReference type="ARBA" id="ARBA00022614"/>
    </source>
</evidence>
<dbReference type="AlphaFoldDB" id="A0A9Q1HC47"/>
<dbReference type="SMART" id="SM00368">
    <property type="entry name" value="LRR_RI"/>
    <property type="match status" value="2"/>
</dbReference>
<comment type="similarity">
    <text evidence="1">Belongs to the LRRC42 family.</text>
</comment>
<name>A0A9Q1HC47_HOLLE</name>
<sequence>MEFSAQGHGTSKKQLDAQPVSSRGSYSTNEATLNFCQPKSLFLAATEFIVHHLLYVESLCTLPDIVGDEIFKVALQTQQFDRPGSCIRGLQLFTTAYKAKVLESLTIKGRRPVLDDYYLELSLFLHLRALDVSSCNIDDNHSFLVHVGTQLCQLEKLVLANNSLTDKGIQMLTACSRMMGYGLTNLTFLDLSGNTSISDRVVVYMKCFNQLSTLNLSNCNISESGKEHIARLLHLTPCEVPMSDTVDDDVINKGWAAPLIDSWSSLTSLSYSRNRPSKSAEKFYSKKQSSTKKTKTAAVKYKHLVFLRHKIPEAKPSLMELASIKSGVKDNVCMKCHQKILWNRFDATESGIARGCKRQASCFPVEVQRKKVKHQLKDFTSRTNCDESLLEFYHREKFYKKSAEHRLDSTQFQRVSECKRQDNPFVKVQRTEPGNSGADFVDKYPIKDKRDVDSMLSEEELTSDKLSENSLFSSLDEDSNSYSMVEQSQTHCVGKENEVLSEVKDERAKCMTKHSQVHKDNSQINRCQKTNLRHKKKKLKIVKESHSLKSEFSKVSEDYSCNRANQRRPNCVENQHEGRTSLLDFLD</sequence>
<dbReference type="Pfam" id="PF13516">
    <property type="entry name" value="LRR_6"/>
    <property type="match status" value="3"/>
</dbReference>
<evidence type="ECO:0000313" key="6">
    <source>
        <dbReference type="EMBL" id="KAJ8040620.1"/>
    </source>
</evidence>
<organism evidence="6 7">
    <name type="scientific">Holothuria leucospilota</name>
    <name type="common">Black long sea cucumber</name>
    <name type="synonym">Mertensiothuria leucospilota</name>
    <dbReference type="NCBI Taxonomy" id="206669"/>
    <lineage>
        <taxon>Eukaryota</taxon>
        <taxon>Metazoa</taxon>
        <taxon>Echinodermata</taxon>
        <taxon>Eleutherozoa</taxon>
        <taxon>Echinozoa</taxon>
        <taxon>Holothuroidea</taxon>
        <taxon>Aspidochirotacea</taxon>
        <taxon>Aspidochirotida</taxon>
        <taxon>Holothuriidae</taxon>
        <taxon>Holothuria</taxon>
    </lineage>
</organism>
<dbReference type="Proteomes" id="UP001152320">
    <property type="component" value="Chromosome 6"/>
</dbReference>
<evidence type="ECO:0000313" key="7">
    <source>
        <dbReference type="Proteomes" id="UP001152320"/>
    </source>
</evidence>
<dbReference type="SUPFAM" id="SSF52047">
    <property type="entry name" value="RNI-like"/>
    <property type="match status" value="1"/>
</dbReference>
<protein>
    <recommendedName>
        <fullName evidence="2">Leucine-rich repeat-containing protein 42</fullName>
    </recommendedName>
</protein>
<evidence type="ECO:0000256" key="4">
    <source>
        <dbReference type="ARBA" id="ARBA00022737"/>
    </source>
</evidence>
<evidence type="ECO:0000256" key="1">
    <source>
        <dbReference type="ARBA" id="ARBA00009297"/>
    </source>
</evidence>
<gene>
    <name evidence="6" type="ORF">HOLleu_14965</name>
</gene>
<dbReference type="InterPro" id="IPR032675">
    <property type="entry name" value="LRR_dom_sf"/>
</dbReference>
<dbReference type="InterPro" id="IPR001611">
    <property type="entry name" value="Leu-rich_rpt"/>
</dbReference>
<dbReference type="Pfam" id="PF00560">
    <property type="entry name" value="LRR_1"/>
    <property type="match status" value="1"/>
</dbReference>
<comment type="caution">
    <text evidence="6">The sequence shown here is derived from an EMBL/GenBank/DDBJ whole genome shotgun (WGS) entry which is preliminary data.</text>
</comment>
<evidence type="ECO:0000256" key="5">
    <source>
        <dbReference type="SAM" id="MobiDB-lite"/>
    </source>
</evidence>
<keyword evidence="7" id="KW-1185">Reference proteome</keyword>
<dbReference type="Gene3D" id="3.80.10.10">
    <property type="entry name" value="Ribonuclease Inhibitor"/>
    <property type="match status" value="1"/>
</dbReference>
<accession>A0A9Q1HC47</accession>